<dbReference type="NCBIfam" id="TIGR01632">
    <property type="entry name" value="L11_bact"/>
    <property type="match status" value="1"/>
</dbReference>
<evidence type="ECO:0000256" key="2">
    <source>
        <dbReference type="ARBA" id="ARBA00022481"/>
    </source>
</evidence>
<keyword evidence="2 7" id="KW-0488">Methylation</keyword>
<evidence type="ECO:0000256" key="5">
    <source>
        <dbReference type="ARBA" id="ARBA00022980"/>
    </source>
</evidence>
<evidence type="ECO:0000256" key="1">
    <source>
        <dbReference type="ARBA" id="ARBA00010537"/>
    </source>
</evidence>
<evidence type="ECO:0000256" key="3">
    <source>
        <dbReference type="ARBA" id="ARBA00022730"/>
    </source>
</evidence>
<evidence type="ECO:0000256" key="9">
    <source>
        <dbReference type="RuleBase" id="RU003979"/>
    </source>
</evidence>
<comment type="PTM">
    <text evidence="7 9">One or more lysine residues are methylated.</text>
</comment>
<dbReference type="HAMAP" id="MF_00736">
    <property type="entry name" value="Ribosomal_uL11"/>
    <property type="match status" value="1"/>
</dbReference>
<dbReference type="Proteomes" id="UP000253816">
    <property type="component" value="Unassembled WGS sequence"/>
</dbReference>
<keyword evidence="6 7" id="KW-0687">Ribonucleoprotein</keyword>
<keyword evidence="4 7" id="KW-0694">RNA-binding</keyword>
<dbReference type="FunFam" id="1.10.10.250:FF:000001">
    <property type="entry name" value="50S ribosomal protein L11"/>
    <property type="match status" value="1"/>
</dbReference>
<dbReference type="Gene3D" id="1.10.10.250">
    <property type="entry name" value="Ribosomal protein L11, C-terminal domain"/>
    <property type="match status" value="1"/>
</dbReference>
<feature type="domain" description="Large ribosomal subunit protein uL11 N-terminal" evidence="11">
    <location>
        <begin position="10"/>
        <end position="61"/>
    </location>
</feature>
<dbReference type="InterPro" id="IPR036769">
    <property type="entry name" value="Ribosomal_uL11_C_sf"/>
</dbReference>
<evidence type="ECO:0000256" key="6">
    <source>
        <dbReference type="ARBA" id="ARBA00023274"/>
    </source>
</evidence>
<protein>
    <recommendedName>
        <fullName evidence="7">Large ribosomal subunit protein uL11</fullName>
    </recommendedName>
</protein>
<dbReference type="Pfam" id="PF03946">
    <property type="entry name" value="Ribosomal_L11_N"/>
    <property type="match status" value="1"/>
</dbReference>
<dbReference type="InterPro" id="IPR020784">
    <property type="entry name" value="Ribosomal_uL11_N"/>
</dbReference>
<dbReference type="SUPFAM" id="SSF46906">
    <property type="entry name" value="Ribosomal protein L11, C-terminal domain"/>
    <property type="match status" value="1"/>
</dbReference>
<dbReference type="PANTHER" id="PTHR11661:SF1">
    <property type="entry name" value="LARGE RIBOSOMAL SUBUNIT PROTEIN UL11M"/>
    <property type="match status" value="1"/>
</dbReference>
<dbReference type="InterPro" id="IPR020783">
    <property type="entry name" value="Ribosomal_uL11_C"/>
</dbReference>
<dbReference type="EMBL" id="QQBG01000009">
    <property type="protein sequence ID" value="RDB31701.1"/>
    <property type="molecule type" value="Genomic_DNA"/>
</dbReference>
<proteinExistence type="inferred from homology"/>
<keyword evidence="3 7" id="KW-0699">rRNA-binding</keyword>
<comment type="function">
    <text evidence="7 9">Forms part of the ribosomal stalk which helps the ribosome interact with GTP-bound translation factors.</text>
</comment>
<comment type="subunit">
    <text evidence="7">Part of the ribosomal stalk of the 50S ribosomal subunit. Interacts with L10 and the large rRNA to form the base of the stalk. L10 forms an elongated spine to which L12 dimers bind in a sequential fashion forming a multimeric L10(L12)X complex.</text>
</comment>
<dbReference type="SMART" id="SM00649">
    <property type="entry name" value="RL11"/>
    <property type="match status" value="1"/>
</dbReference>
<dbReference type="Pfam" id="PF00298">
    <property type="entry name" value="Ribosomal_L11"/>
    <property type="match status" value="1"/>
</dbReference>
<feature type="domain" description="Large ribosomal subunit protein uL11 C-terminal" evidence="10">
    <location>
        <begin position="74"/>
        <end position="141"/>
    </location>
</feature>
<dbReference type="InterPro" id="IPR000911">
    <property type="entry name" value="Ribosomal_uL11"/>
</dbReference>
<dbReference type="Gene3D" id="3.30.1550.10">
    <property type="entry name" value="Ribosomal protein L11/L12, N-terminal domain"/>
    <property type="match status" value="1"/>
</dbReference>
<keyword evidence="13" id="KW-1185">Reference proteome</keyword>
<sequence>MSQKNHSKIIRLQIVAGKALPSPPVGPALGAVGVNIMAFCKAFNERTRGLGDALVTAVIYVDLKKKDFRFEIRKPPVSYLIKKALGLEKGAKSPNREKGATITLVQLEQVAKEKMEDLFANSLEAAVRIVSGSARSMGIEVVK</sequence>
<evidence type="ECO:0000256" key="7">
    <source>
        <dbReference type="HAMAP-Rule" id="MF_00736"/>
    </source>
</evidence>
<organism evidence="12 13">
    <name type="scientific">Candidatus Similichlamydia laticola</name>
    <dbReference type="NCBI Taxonomy" id="2170265"/>
    <lineage>
        <taxon>Bacteria</taxon>
        <taxon>Pseudomonadati</taxon>
        <taxon>Chlamydiota</taxon>
        <taxon>Chlamydiia</taxon>
        <taxon>Parachlamydiales</taxon>
        <taxon>Candidatus Parilichlamydiaceae</taxon>
        <taxon>Candidatus Similichlamydia</taxon>
    </lineage>
</organism>
<dbReference type="PANTHER" id="PTHR11661">
    <property type="entry name" value="60S RIBOSOMAL PROTEIN L12"/>
    <property type="match status" value="1"/>
</dbReference>
<dbReference type="GO" id="GO:0022625">
    <property type="term" value="C:cytosolic large ribosomal subunit"/>
    <property type="evidence" value="ECO:0007669"/>
    <property type="project" value="TreeGrafter"/>
</dbReference>
<dbReference type="AlphaFoldDB" id="A0A369KAS0"/>
<comment type="caution">
    <text evidence="12">The sequence shown here is derived from an EMBL/GenBank/DDBJ whole genome shotgun (WGS) entry which is preliminary data.</text>
</comment>
<dbReference type="InterPro" id="IPR006519">
    <property type="entry name" value="Ribosomal_uL11_bac-typ"/>
</dbReference>
<dbReference type="GO" id="GO:0006412">
    <property type="term" value="P:translation"/>
    <property type="evidence" value="ECO:0007669"/>
    <property type="project" value="UniProtKB-UniRule"/>
</dbReference>
<evidence type="ECO:0000259" key="11">
    <source>
        <dbReference type="Pfam" id="PF03946"/>
    </source>
</evidence>
<dbReference type="CDD" id="cd00349">
    <property type="entry name" value="Ribosomal_L11"/>
    <property type="match status" value="1"/>
</dbReference>
<reference evidence="12 13" key="1">
    <citation type="submission" date="2018-07" db="EMBL/GenBank/DDBJ databases">
        <title>Comparative genomics of the Candidatus Parilichlamydiaceae reveals evidence of convergent evolution and genome reduction in the phylum Chlamydiae.</title>
        <authorList>
            <person name="Taylor-Brown A."/>
            <person name="Polkinghorne A."/>
        </authorList>
    </citation>
    <scope>NUCLEOTIDE SEQUENCE [LARGE SCALE GENOMIC DNA]</scope>
    <source>
        <strain evidence="12 13">Hat2</strain>
    </source>
</reference>
<dbReference type="RefSeq" id="WP_114544178.1">
    <property type="nucleotide sequence ID" value="NZ_QQBG01000009.1"/>
</dbReference>
<evidence type="ECO:0000256" key="8">
    <source>
        <dbReference type="RuleBase" id="RU003978"/>
    </source>
</evidence>
<evidence type="ECO:0000313" key="12">
    <source>
        <dbReference type="EMBL" id="RDB31701.1"/>
    </source>
</evidence>
<comment type="similarity">
    <text evidence="1 7 8">Belongs to the universal ribosomal protein uL11 family.</text>
</comment>
<accession>A0A369KAS0</accession>
<dbReference type="OrthoDB" id="9802408at2"/>
<evidence type="ECO:0000259" key="10">
    <source>
        <dbReference type="Pfam" id="PF00298"/>
    </source>
</evidence>
<gene>
    <name evidence="7" type="primary">rplK</name>
    <name evidence="12" type="ORF">HAT2_00210</name>
</gene>
<dbReference type="InterPro" id="IPR036796">
    <property type="entry name" value="Ribosomal_uL11_N_sf"/>
</dbReference>
<dbReference type="GO" id="GO:0070180">
    <property type="term" value="F:large ribosomal subunit rRNA binding"/>
    <property type="evidence" value="ECO:0007669"/>
    <property type="project" value="UniProtKB-UniRule"/>
</dbReference>
<dbReference type="SUPFAM" id="SSF54747">
    <property type="entry name" value="Ribosomal L11/L12e N-terminal domain"/>
    <property type="match status" value="1"/>
</dbReference>
<keyword evidence="5 7" id="KW-0689">Ribosomal protein</keyword>
<name>A0A369KAS0_9BACT</name>
<evidence type="ECO:0000256" key="4">
    <source>
        <dbReference type="ARBA" id="ARBA00022884"/>
    </source>
</evidence>
<evidence type="ECO:0000313" key="13">
    <source>
        <dbReference type="Proteomes" id="UP000253816"/>
    </source>
</evidence>
<dbReference type="GO" id="GO:0003735">
    <property type="term" value="F:structural constituent of ribosome"/>
    <property type="evidence" value="ECO:0007669"/>
    <property type="project" value="InterPro"/>
</dbReference>